<dbReference type="AlphaFoldDB" id="A0A2T2Y308"/>
<organism evidence="1 2">
    <name type="scientific">Kluyvera genomosp. 2</name>
    <dbReference type="NCBI Taxonomy" id="2774054"/>
    <lineage>
        <taxon>Bacteria</taxon>
        <taxon>Pseudomonadati</taxon>
        <taxon>Pseudomonadota</taxon>
        <taxon>Gammaproteobacteria</taxon>
        <taxon>Enterobacterales</taxon>
        <taxon>Enterobacteriaceae</taxon>
        <taxon>Kluyvera</taxon>
    </lineage>
</organism>
<dbReference type="RefSeq" id="WP_106926172.1">
    <property type="nucleotide sequence ID" value="NZ_CABMMU010000006.1"/>
</dbReference>
<keyword evidence="2" id="KW-1185">Reference proteome</keyword>
<evidence type="ECO:0000313" key="2">
    <source>
        <dbReference type="Proteomes" id="UP000240892"/>
    </source>
</evidence>
<evidence type="ECO:0000313" key="1">
    <source>
        <dbReference type="EMBL" id="PSR46828.1"/>
    </source>
</evidence>
<accession>A0A2T2Y308</accession>
<gene>
    <name evidence="1" type="ORF">C8256_09595</name>
</gene>
<comment type="caution">
    <text evidence="1">The sequence shown here is derived from an EMBL/GenBank/DDBJ whole genome shotgun (WGS) entry which is preliminary data.</text>
</comment>
<dbReference type="EMBL" id="PYHO01000006">
    <property type="protein sequence ID" value="PSR46828.1"/>
    <property type="molecule type" value="Genomic_DNA"/>
</dbReference>
<proteinExistence type="predicted"/>
<name>A0A2T2Y308_9ENTR</name>
<protein>
    <submittedName>
        <fullName evidence="1">Uncharacterized protein</fullName>
    </submittedName>
</protein>
<sequence>MYHTINFVNNDIFVERVARGDGLHYAFSAAERDFAPGSHASQLSYIRKPDKQSAIRHTARQIAGWWSKRLIRPTVPVPEFNALTDQHDSPGRGFFDDVG</sequence>
<dbReference type="Proteomes" id="UP000240892">
    <property type="component" value="Unassembled WGS sequence"/>
</dbReference>
<reference evidence="1 2" key="1">
    <citation type="submission" date="2018-03" db="EMBL/GenBank/DDBJ databases">
        <title>First report of an OXA-48+CTX-M-M-producing Kluyvera ascorbata clone recovered from patients admitted in a University Hospital in Madrid, Spain.</title>
        <authorList>
            <person name="Hernandez-Garcia M."/>
            <person name="Leon-Sampedro R."/>
            <person name="Perez-Viso B."/>
            <person name="Morosini M.I."/>
            <person name="Lopez-Fresnena N."/>
            <person name="Coque T.M."/>
            <person name="Bonten M."/>
            <person name="Malhotra-Kumar S."/>
            <person name="Ruiz-Garbajosa P."/>
            <person name="Canton R."/>
        </authorList>
    </citation>
    <scope>NUCLEOTIDE SEQUENCE [LARGE SCALE GENOMIC DNA]</scope>
    <source>
        <strain evidence="1 2">KA2</strain>
    </source>
</reference>